<dbReference type="Proteomes" id="UP001236404">
    <property type="component" value="Unassembled WGS sequence"/>
</dbReference>
<evidence type="ECO:0000256" key="1">
    <source>
        <dbReference type="SAM" id="MobiDB-lite"/>
    </source>
</evidence>
<reference evidence="3 4" key="1">
    <citation type="submission" date="2023-06" db="EMBL/GenBank/DDBJ databases">
        <authorList>
            <person name="Feng G."/>
            <person name="Li J."/>
            <person name="Zhu H."/>
        </authorList>
    </citation>
    <scope>NUCLEOTIDE SEQUENCE [LARGE SCALE GENOMIC DNA]</scope>
    <source>
        <strain evidence="3 4">RHCKG28</strain>
    </source>
</reference>
<evidence type="ECO:0000256" key="2">
    <source>
        <dbReference type="SAM" id="SignalP"/>
    </source>
</evidence>
<evidence type="ECO:0000313" key="3">
    <source>
        <dbReference type="EMBL" id="MDM7892541.1"/>
    </source>
</evidence>
<feature type="region of interest" description="Disordered" evidence="1">
    <location>
        <begin position="98"/>
        <end position="128"/>
    </location>
</feature>
<feature type="chain" id="PRO_5045723032" description="Cell wall-binding repeat-containing protein" evidence="2">
    <location>
        <begin position="22"/>
        <end position="512"/>
    </location>
</feature>
<dbReference type="InterPro" id="IPR036291">
    <property type="entry name" value="NAD(P)-bd_dom_sf"/>
</dbReference>
<feature type="compositionally biased region" description="Low complexity" evidence="1">
    <location>
        <begin position="113"/>
        <end position="122"/>
    </location>
</feature>
<dbReference type="PROSITE" id="PS51257">
    <property type="entry name" value="PROKAR_LIPOPROTEIN"/>
    <property type="match status" value="1"/>
</dbReference>
<name>A0ABT7TSH4_9MICO</name>
<evidence type="ECO:0000313" key="4">
    <source>
        <dbReference type="Proteomes" id="UP001236404"/>
    </source>
</evidence>
<proteinExistence type="predicted"/>
<accession>A0ABT7TSH4</accession>
<feature type="signal peptide" evidence="2">
    <location>
        <begin position="1"/>
        <end position="21"/>
    </location>
</feature>
<protein>
    <recommendedName>
        <fullName evidence="5">Cell wall-binding repeat-containing protein</fullName>
    </recommendedName>
</protein>
<gene>
    <name evidence="3" type="ORF">QUG93_12670</name>
</gene>
<dbReference type="EMBL" id="JAUCMN010000008">
    <property type="protein sequence ID" value="MDM7892541.1"/>
    <property type="molecule type" value="Genomic_DNA"/>
</dbReference>
<comment type="caution">
    <text evidence="3">The sequence shown here is derived from an EMBL/GenBank/DDBJ whole genome shotgun (WGS) entry which is preliminary data.</text>
</comment>
<organism evidence="3 4">
    <name type="scientific">Curtobacterium caseinilyticum</name>
    <dbReference type="NCBI Taxonomy" id="3055137"/>
    <lineage>
        <taxon>Bacteria</taxon>
        <taxon>Bacillati</taxon>
        <taxon>Actinomycetota</taxon>
        <taxon>Actinomycetes</taxon>
        <taxon>Micrococcales</taxon>
        <taxon>Microbacteriaceae</taxon>
        <taxon>Curtobacterium</taxon>
    </lineage>
</organism>
<keyword evidence="2" id="KW-0732">Signal</keyword>
<keyword evidence="4" id="KW-1185">Reference proteome</keyword>
<sequence length="512" mass="52938">MRSGRPTRVLLVLSVSGLLLGAAGCTSSEPEPTVARLAKAAAGSVAVAAQDDASARSVATSRALFASAPGAVVAPASDAAAVEQAASAARSAHVPVLLTDDDGDAGDGGAGDGTSASASATSRGGGEVGEELRRLGADWYQAEGDVSVDTDVAEQDAPDRGDAPGSSSASRPATVVVADRDADAASVATAEAAGARVVVMPDGVTDPAAAPDVVTALHERAEHPTVLVGTAFGDLPDPEWTVRAAESGWQLPHGGQRPFDGHRYVALYGAPGAPVLGVLGEQDPSATVRRAESTTKEYDGLGDEPVTPAMEVIATVAAGDAGADGDYSTELPASSLEPYVDAASDAGMPVILDLQPGRSDFLSQAKRYESLLAKPNVWLALDPEWRLTADQVPLQQIGSVSASEVNEVSSWLADLVRSKGLPPKAFVLHQFRLSMIQDRSSLASHPELDVLIHVDGQGSQPDKQATWKALHQDAPEGVHWGWKNFYDEDTPMLTPEQTMADVQPTPSLITYQ</sequence>
<feature type="region of interest" description="Disordered" evidence="1">
    <location>
        <begin position="154"/>
        <end position="173"/>
    </location>
</feature>
<evidence type="ECO:0008006" key="5">
    <source>
        <dbReference type="Google" id="ProtNLM"/>
    </source>
</evidence>
<dbReference type="RefSeq" id="WP_289474410.1">
    <property type="nucleotide sequence ID" value="NZ_JAUCMN010000008.1"/>
</dbReference>
<dbReference type="SUPFAM" id="SSF51735">
    <property type="entry name" value="NAD(P)-binding Rossmann-fold domains"/>
    <property type="match status" value="1"/>
</dbReference>